<feature type="transmembrane region" description="Helical" evidence="7">
    <location>
        <begin position="184"/>
        <end position="208"/>
    </location>
</feature>
<dbReference type="Proteomes" id="UP000657592">
    <property type="component" value="Unassembled WGS sequence"/>
</dbReference>
<feature type="transmembrane region" description="Helical" evidence="7">
    <location>
        <begin position="49"/>
        <end position="80"/>
    </location>
</feature>
<gene>
    <name evidence="9" type="ORF">GCM10010921_15910</name>
</gene>
<feature type="transmembrane region" description="Helical" evidence="7">
    <location>
        <begin position="328"/>
        <end position="351"/>
    </location>
</feature>
<keyword evidence="4 7" id="KW-0812">Transmembrane</keyword>
<name>A0A917IDQ3_9MICO</name>
<keyword evidence="6 7" id="KW-0472">Membrane</keyword>
<evidence type="ECO:0000256" key="3">
    <source>
        <dbReference type="ARBA" id="ARBA00022519"/>
    </source>
</evidence>
<feature type="transmembrane region" description="Helical" evidence="7">
    <location>
        <begin position="100"/>
        <end position="119"/>
    </location>
</feature>
<evidence type="ECO:0000313" key="9">
    <source>
        <dbReference type="EMBL" id="GGH42594.1"/>
    </source>
</evidence>
<evidence type="ECO:0000256" key="1">
    <source>
        <dbReference type="ARBA" id="ARBA00004429"/>
    </source>
</evidence>
<dbReference type="Pfam" id="PF06808">
    <property type="entry name" value="DctM"/>
    <property type="match status" value="1"/>
</dbReference>
<keyword evidence="2" id="KW-1003">Cell membrane</keyword>
<feature type="domain" description="TRAP C4-dicarboxylate transport system permease DctM subunit" evidence="8">
    <location>
        <begin position="56"/>
        <end position="484"/>
    </location>
</feature>
<dbReference type="AlphaFoldDB" id="A0A917IDQ3"/>
<keyword evidence="10" id="KW-1185">Reference proteome</keyword>
<comment type="caution">
    <text evidence="9">The sequence shown here is derived from an EMBL/GenBank/DDBJ whole genome shotgun (WGS) entry which is preliminary data.</text>
</comment>
<comment type="subcellular location">
    <subcellularLocation>
        <location evidence="1">Cell inner membrane</location>
        <topology evidence="1">Multi-pass membrane protein</topology>
    </subcellularLocation>
</comment>
<dbReference type="InterPro" id="IPR004681">
    <property type="entry name" value="TRAP_DctM"/>
</dbReference>
<dbReference type="PANTHER" id="PTHR33362:SF5">
    <property type="entry name" value="C4-DICARBOXYLATE TRAP TRANSPORTER LARGE PERMEASE PROTEIN DCTM"/>
    <property type="match status" value="1"/>
</dbReference>
<organism evidence="9 10">
    <name type="scientific">Microbacterium album</name>
    <dbReference type="NCBI Taxonomy" id="2053191"/>
    <lineage>
        <taxon>Bacteria</taxon>
        <taxon>Bacillati</taxon>
        <taxon>Actinomycetota</taxon>
        <taxon>Actinomycetes</taxon>
        <taxon>Micrococcales</taxon>
        <taxon>Microbacteriaceae</taxon>
        <taxon>Microbacterium</taxon>
    </lineage>
</organism>
<evidence type="ECO:0000256" key="7">
    <source>
        <dbReference type="SAM" id="Phobius"/>
    </source>
</evidence>
<feature type="transmembrane region" description="Helical" evidence="7">
    <location>
        <begin position="220"/>
        <end position="244"/>
    </location>
</feature>
<feature type="transmembrane region" description="Helical" evidence="7">
    <location>
        <begin position="372"/>
        <end position="394"/>
    </location>
</feature>
<proteinExistence type="predicted"/>
<reference evidence="9" key="1">
    <citation type="journal article" date="2014" name="Int. J. Syst. Evol. Microbiol.">
        <title>Complete genome sequence of Corynebacterium casei LMG S-19264T (=DSM 44701T), isolated from a smear-ripened cheese.</title>
        <authorList>
            <consortium name="US DOE Joint Genome Institute (JGI-PGF)"/>
            <person name="Walter F."/>
            <person name="Albersmeier A."/>
            <person name="Kalinowski J."/>
            <person name="Ruckert C."/>
        </authorList>
    </citation>
    <scope>NUCLEOTIDE SEQUENCE</scope>
    <source>
        <strain evidence="9">CGMCC 1.15794</strain>
    </source>
</reference>
<keyword evidence="3" id="KW-0997">Cell inner membrane</keyword>
<feature type="transmembrane region" description="Helical" evidence="7">
    <location>
        <begin position="460"/>
        <end position="481"/>
    </location>
</feature>
<sequence length="495" mass="52089">MTTLTARTVAPPPPAPVRKLSTGGVILIAAASVVIVLVQLFVPLERQTIGVLAMVLSLLLLLLNVHVSIAFAVAGLVGLWPLGGWRAVQTTAESTVFASAASWQLSVIPMFILMGVILWKGGLTAAAFEAARIWFGRLPGGLAIATTVAGGGLAASSGSTIGIVQSLSRMAIPEMLRHGYSPAMASGAVAASGLLGQIIPPSVILVVYAGVMQTPVGPQLIAGVVPGLLILTAFIAMILVRAAVSPRSVPSHRDLRATWSDRLRALPAALPLVIVVVVVIGGLTSGAFTATESGAFGVVAAVVASIWTQRRERHGARWWLSFLAESTFIAIRNAAAIFILMAGVHFLTRVVALSQLAQGLADSITHLGLSRLSLLLILMLVFLFLGLFMDPLAMMLLTLPVLIVPLDVAGVDPIWFGIFIVLMAEIGMITPPIGILSFIIHRIASDPAINHGRDTTIFDVYRGVTPYVLVSLGAVLLLIFFPEIATWLPTWAGQH</sequence>
<evidence type="ECO:0000313" key="10">
    <source>
        <dbReference type="Proteomes" id="UP000657592"/>
    </source>
</evidence>
<dbReference type="EMBL" id="BMJY01000005">
    <property type="protein sequence ID" value="GGH42594.1"/>
    <property type="molecule type" value="Genomic_DNA"/>
</dbReference>
<accession>A0A917IDQ3</accession>
<reference evidence="9" key="2">
    <citation type="submission" date="2020-09" db="EMBL/GenBank/DDBJ databases">
        <authorList>
            <person name="Sun Q."/>
            <person name="Zhou Y."/>
        </authorList>
    </citation>
    <scope>NUCLEOTIDE SEQUENCE</scope>
    <source>
        <strain evidence="9">CGMCC 1.15794</strain>
    </source>
</reference>
<dbReference type="PANTHER" id="PTHR33362">
    <property type="entry name" value="SIALIC ACID TRAP TRANSPORTER PERMEASE PROTEIN SIAT-RELATED"/>
    <property type="match status" value="1"/>
</dbReference>
<dbReference type="GO" id="GO:0022857">
    <property type="term" value="F:transmembrane transporter activity"/>
    <property type="evidence" value="ECO:0007669"/>
    <property type="project" value="TreeGrafter"/>
</dbReference>
<feature type="transmembrane region" description="Helical" evidence="7">
    <location>
        <begin position="264"/>
        <end position="283"/>
    </location>
</feature>
<evidence type="ECO:0000256" key="2">
    <source>
        <dbReference type="ARBA" id="ARBA00022475"/>
    </source>
</evidence>
<feature type="transmembrane region" description="Helical" evidence="7">
    <location>
        <begin position="140"/>
        <end position="164"/>
    </location>
</feature>
<protein>
    <submittedName>
        <fullName evidence="9">C4-dicarboxylate ABC transporter</fullName>
    </submittedName>
</protein>
<evidence type="ECO:0000256" key="5">
    <source>
        <dbReference type="ARBA" id="ARBA00022989"/>
    </source>
</evidence>
<feature type="transmembrane region" description="Helical" evidence="7">
    <location>
        <begin position="414"/>
        <end position="439"/>
    </location>
</feature>
<feature type="transmembrane region" description="Helical" evidence="7">
    <location>
        <begin position="20"/>
        <end position="42"/>
    </location>
</feature>
<dbReference type="GO" id="GO:0005886">
    <property type="term" value="C:plasma membrane"/>
    <property type="evidence" value="ECO:0007669"/>
    <property type="project" value="UniProtKB-SubCell"/>
</dbReference>
<dbReference type="InterPro" id="IPR010656">
    <property type="entry name" value="DctM"/>
</dbReference>
<evidence type="ECO:0000259" key="8">
    <source>
        <dbReference type="Pfam" id="PF06808"/>
    </source>
</evidence>
<evidence type="ECO:0000256" key="4">
    <source>
        <dbReference type="ARBA" id="ARBA00022692"/>
    </source>
</evidence>
<evidence type="ECO:0000256" key="6">
    <source>
        <dbReference type="ARBA" id="ARBA00023136"/>
    </source>
</evidence>
<keyword evidence="5 7" id="KW-1133">Transmembrane helix</keyword>